<dbReference type="EMBL" id="GL736002">
    <property type="protein sequence ID" value="EFX60590.1"/>
    <property type="molecule type" value="Genomic_DNA"/>
</dbReference>
<dbReference type="KEGG" id="dpx:DAPPUDRAFT_342501"/>
<protein>
    <submittedName>
        <fullName evidence="1">Uncharacterized protein</fullName>
    </submittedName>
</protein>
<dbReference type="HOGENOM" id="CLU_2580626_0_0_1"/>
<dbReference type="AlphaFoldDB" id="E9I5Z0"/>
<organism evidence="1 2">
    <name type="scientific">Daphnia pulex</name>
    <name type="common">Water flea</name>
    <dbReference type="NCBI Taxonomy" id="6669"/>
    <lineage>
        <taxon>Eukaryota</taxon>
        <taxon>Metazoa</taxon>
        <taxon>Ecdysozoa</taxon>
        <taxon>Arthropoda</taxon>
        <taxon>Crustacea</taxon>
        <taxon>Branchiopoda</taxon>
        <taxon>Diplostraca</taxon>
        <taxon>Cladocera</taxon>
        <taxon>Anomopoda</taxon>
        <taxon>Daphniidae</taxon>
        <taxon>Daphnia</taxon>
    </lineage>
</organism>
<evidence type="ECO:0000313" key="2">
    <source>
        <dbReference type="Proteomes" id="UP000000305"/>
    </source>
</evidence>
<evidence type="ECO:0000313" key="1">
    <source>
        <dbReference type="EMBL" id="EFX60590.1"/>
    </source>
</evidence>
<sequence>MEATELYAPNYHRKQLKVHDNSSVGAACPDQTTTTTEEEDELLLLQQQQQDDRTHISRLYPEILAIIFGMLEVRDRGRAAQ</sequence>
<accession>E9I5Z0</accession>
<reference evidence="1 2" key="1">
    <citation type="journal article" date="2011" name="Science">
        <title>The ecoresponsive genome of Daphnia pulex.</title>
        <authorList>
            <person name="Colbourne J.K."/>
            <person name="Pfrender M.E."/>
            <person name="Gilbert D."/>
            <person name="Thomas W.K."/>
            <person name="Tucker A."/>
            <person name="Oakley T.H."/>
            <person name="Tokishita S."/>
            <person name="Aerts A."/>
            <person name="Arnold G.J."/>
            <person name="Basu M.K."/>
            <person name="Bauer D.J."/>
            <person name="Caceres C.E."/>
            <person name="Carmel L."/>
            <person name="Casola C."/>
            <person name="Choi J.H."/>
            <person name="Detter J.C."/>
            <person name="Dong Q."/>
            <person name="Dusheyko S."/>
            <person name="Eads B.D."/>
            <person name="Frohlich T."/>
            <person name="Geiler-Samerotte K.A."/>
            <person name="Gerlach D."/>
            <person name="Hatcher P."/>
            <person name="Jogdeo S."/>
            <person name="Krijgsveld J."/>
            <person name="Kriventseva E.V."/>
            <person name="Kultz D."/>
            <person name="Laforsch C."/>
            <person name="Lindquist E."/>
            <person name="Lopez J."/>
            <person name="Manak J.R."/>
            <person name="Muller J."/>
            <person name="Pangilinan J."/>
            <person name="Patwardhan R.P."/>
            <person name="Pitluck S."/>
            <person name="Pritham E.J."/>
            <person name="Rechtsteiner A."/>
            <person name="Rho M."/>
            <person name="Rogozin I.B."/>
            <person name="Sakarya O."/>
            <person name="Salamov A."/>
            <person name="Schaack S."/>
            <person name="Shapiro H."/>
            <person name="Shiga Y."/>
            <person name="Skalitzky C."/>
            <person name="Smith Z."/>
            <person name="Souvorov A."/>
            <person name="Sung W."/>
            <person name="Tang Z."/>
            <person name="Tsuchiya D."/>
            <person name="Tu H."/>
            <person name="Vos H."/>
            <person name="Wang M."/>
            <person name="Wolf Y.I."/>
            <person name="Yamagata H."/>
            <person name="Yamada T."/>
            <person name="Ye Y."/>
            <person name="Shaw J.R."/>
            <person name="Andrews J."/>
            <person name="Crease T.J."/>
            <person name="Tang H."/>
            <person name="Lucas S.M."/>
            <person name="Robertson H.M."/>
            <person name="Bork P."/>
            <person name="Koonin E.V."/>
            <person name="Zdobnov E.M."/>
            <person name="Grigoriev I.V."/>
            <person name="Lynch M."/>
            <person name="Boore J.L."/>
        </authorList>
    </citation>
    <scope>NUCLEOTIDE SEQUENCE [LARGE SCALE GENOMIC DNA]</scope>
</reference>
<dbReference type="InParanoid" id="E9I5Z0"/>
<keyword evidence="2" id="KW-1185">Reference proteome</keyword>
<name>E9I5Z0_DAPPU</name>
<dbReference type="Proteomes" id="UP000000305">
    <property type="component" value="Unassembled WGS sequence"/>
</dbReference>
<gene>
    <name evidence="1" type="ORF">DAPPUDRAFT_342501</name>
</gene>
<feature type="non-terminal residue" evidence="1">
    <location>
        <position position="81"/>
    </location>
</feature>
<proteinExistence type="predicted"/>